<evidence type="ECO:0000256" key="1">
    <source>
        <dbReference type="ARBA" id="ARBA00022475"/>
    </source>
</evidence>
<organism evidence="6 7">
    <name type="scientific">Paenibacillus rhizovicinus</name>
    <dbReference type="NCBI Taxonomy" id="2704463"/>
    <lineage>
        <taxon>Bacteria</taxon>
        <taxon>Bacillati</taxon>
        <taxon>Bacillota</taxon>
        <taxon>Bacilli</taxon>
        <taxon>Bacillales</taxon>
        <taxon>Paenibacillaceae</taxon>
        <taxon>Paenibacillus</taxon>
    </lineage>
</organism>
<keyword evidence="3 5" id="KW-1133">Transmembrane helix</keyword>
<proteinExistence type="predicted"/>
<keyword evidence="2 5" id="KW-0812">Transmembrane</keyword>
<accession>A0A6C0NXW1</accession>
<evidence type="ECO:0000256" key="5">
    <source>
        <dbReference type="SAM" id="Phobius"/>
    </source>
</evidence>
<keyword evidence="1" id="KW-1003">Cell membrane</keyword>
<feature type="transmembrane region" description="Helical" evidence="5">
    <location>
        <begin position="64"/>
        <end position="82"/>
    </location>
</feature>
<evidence type="ECO:0000313" key="7">
    <source>
        <dbReference type="Proteomes" id="UP000479114"/>
    </source>
</evidence>
<dbReference type="PANTHER" id="PTHR35529:SF2">
    <property type="entry name" value="SPORULATION PROTEIN YTAF-RELATED"/>
    <property type="match status" value="1"/>
</dbReference>
<evidence type="ECO:0000256" key="3">
    <source>
        <dbReference type="ARBA" id="ARBA00022989"/>
    </source>
</evidence>
<dbReference type="Pfam" id="PF02659">
    <property type="entry name" value="Mntp"/>
    <property type="match status" value="1"/>
</dbReference>
<feature type="transmembrane region" description="Helical" evidence="5">
    <location>
        <begin position="6"/>
        <end position="25"/>
    </location>
</feature>
<reference evidence="6 7" key="1">
    <citation type="submission" date="2020-02" db="EMBL/GenBank/DDBJ databases">
        <title>Paenibacillus sp. nov., isolated from rhizosphere soil of tomato.</title>
        <authorList>
            <person name="Weon H.-Y."/>
            <person name="Lee S.A."/>
        </authorList>
    </citation>
    <scope>NUCLEOTIDE SEQUENCE [LARGE SCALE GENOMIC DNA]</scope>
    <source>
        <strain evidence="6 7">14171R-81</strain>
    </source>
</reference>
<evidence type="ECO:0000313" key="6">
    <source>
        <dbReference type="EMBL" id="QHW31070.1"/>
    </source>
</evidence>
<dbReference type="Proteomes" id="UP000479114">
    <property type="component" value="Chromosome"/>
</dbReference>
<feature type="transmembrane region" description="Helical" evidence="5">
    <location>
        <begin position="125"/>
        <end position="145"/>
    </location>
</feature>
<evidence type="ECO:0000256" key="2">
    <source>
        <dbReference type="ARBA" id="ARBA00022692"/>
    </source>
</evidence>
<dbReference type="PANTHER" id="PTHR35529">
    <property type="entry name" value="MANGANESE EFFLUX PUMP MNTP-RELATED"/>
    <property type="match status" value="1"/>
</dbReference>
<gene>
    <name evidence="6" type="ORF">GZH47_09525</name>
</gene>
<name>A0A6C0NXW1_9BACL</name>
<protein>
    <submittedName>
        <fullName evidence="6">Sporulation membrane protein YtaF</fullName>
    </submittedName>
</protein>
<dbReference type="InterPro" id="IPR003810">
    <property type="entry name" value="Mntp/YtaF"/>
</dbReference>
<keyword evidence="7" id="KW-1185">Reference proteome</keyword>
<feature type="transmembrane region" description="Helical" evidence="5">
    <location>
        <begin position="180"/>
        <end position="198"/>
    </location>
</feature>
<keyword evidence="4 5" id="KW-0472">Membrane</keyword>
<dbReference type="EMBL" id="CP048286">
    <property type="protein sequence ID" value="QHW31070.1"/>
    <property type="molecule type" value="Genomic_DNA"/>
</dbReference>
<evidence type="ECO:0000256" key="4">
    <source>
        <dbReference type="ARBA" id="ARBA00023136"/>
    </source>
</evidence>
<feature type="transmembrane region" description="Helical" evidence="5">
    <location>
        <begin position="37"/>
        <end position="58"/>
    </location>
</feature>
<dbReference type="KEGG" id="prz:GZH47_09525"/>
<dbReference type="AlphaFoldDB" id="A0A6C0NXW1"/>
<feature type="transmembrane region" description="Helical" evidence="5">
    <location>
        <begin position="151"/>
        <end position="173"/>
    </location>
</feature>
<dbReference type="RefSeq" id="WP_162639879.1">
    <property type="nucleotide sequence ID" value="NZ_CP048286.1"/>
</dbReference>
<sequence>MHWFSIALIGVASNVDNLGIGFSFGSRSTKVPLASNMVIALLSMVATYLSMSAGMLLSHLISPSWGNLMGGFVITAIGAWGLRSSLANRTHAASGSGPNDSDTKPDRLAAATDTDDNHIISLSEAISLGFALSVNCIASGLGAGASGVSPLFTAFAVGIFSLLSVDIGVRFGYRMAKSWFGKYADIAGCLLLIIIGLYEMRI</sequence>